<evidence type="ECO:0000259" key="8">
    <source>
        <dbReference type="Pfam" id="PF00206"/>
    </source>
</evidence>
<proteinExistence type="inferred from homology"/>
<feature type="domain" description="Fumarate lyase N-terminal" evidence="8">
    <location>
        <begin position="15"/>
        <end position="309"/>
    </location>
</feature>
<dbReference type="Proteomes" id="UP000194003">
    <property type="component" value="Unassembled WGS sequence"/>
</dbReference>
<sequence length="468" mass="52059">MTQSHDQADNKLWGGRFTQPIDSFVESFSASIQYDSRLYVHDIAASKVHCRMLGRQNIIPQAEAEQIIAGLDQVKGELDRGELPFQTRLEDIHMHVENRLKELIGPVAGKLHTARSRNDQVATDIRLYLREEVDAIREQIRVLKKNLLALAEAHVETIMPGFTHMQSAQPVTFGHHLMAYFEMLNRDRQRFTDLRSRLNRLPLGSAALAGTTFPVDRHWVAGELGFEGVCENSLDAVSDRDFAVEILAAAALTMTHLSRFSEELILWSSPAYAFIKLPDAFCTGSSIMPQKKNPDVPELVRGKTGRVYGALFTLMTLMKGLPLAYNRDMQEDKEPVFDAVDTLRSCLRVFADMVPGIEPQQKRMREAAGAGYATATDLADYLVRRNIPFREAHAIVGRIVRMAEVQGVDLDQLTLEQMQQVDSRIEADVAGVLTVEASVNARVAVGGAAFDTVRAAIAKAKDQLAAYG</sequence>
<dbReference type="Pfam" id="PF14698">
    <property type="entry name" value="ASL_C2"/>
    <property type="match status" value="1"/>
</dbReference>
<dbReference type="FunFam" id="1.10.275.10:FF:000002">
    <property type="entry name" value="Argininosuccinate lyase"/>
    <property type="match status" value="1"/>
</dbReference>
<comment type="similarity">
    <text evidence="7">Belongs to the lyase 1 family. Argininosuccinate lyase subfamily.</text>
</comment>
<comment type="caution">
    <text evidence="10">The sequence shown here is derived from an EMBL/GenBank/DDBJ whole genome shotgun (WGS) entry which is preliminary data.</text>
</comment>
<dbReference type="GO" id="GO:0042450">
    <property type="term" value="P:L-arginine biosynthetic process via ornithine"/>
    <property type="evidence" value="ECO:0007669"/>
    <property type="project" value="UniProtKB-UniRule"/>
</dbReference>
<dbReference type="CDD" id="cd01359">
    <property type="entry name" value="Argininosuccinate_lyase"/>
    <property type="match status" value="1"/>
</dbReference>
<comment type="catalytic activity">
    <reaction evidence="1 7">
        <text>2-(N(omega)-L-arginino)succinate = fumarate + L-arginine</text>
        <dbReference type="Rhea" id="RHEA:24020"/>
        <dbReference type="ChEBI" id="CHEBI:29806"/>
        <dbReference type="ChEBI" id="CHEBI:32682"/>
        <dbReference type="ChEBI" id="CHEBI:57472"/>
        <dbReference type="EC" id="4.3.2.1"/>
    </reaction>
</comment>
<keyword evidence="11" id="KW-1185">Reference proteome</keyword>
<evidence type="ECO:0000313" key="11">
    <source>
        <dbReference type="Proteomes" id="UP000194003"/>
    </source>
</evidence>
<dbReference type="GO" id="GO:0005829">
    <property type="term" value="C:cytosol"/>
    <property type="evidence" value="ECO:0007669"/>
    <property type="project" value="TreeGrafter"/>
</dbReference>
<dbReference type="Gene3D" id="1.10.40.30">
    <property type="entry name" value="Fumarase/aspartase (C-terminal domain)"/>
    <property type="match status" value="1"/>
</dbReference>
<dbReference type="Gene3D" id="1.20.200.10">
    <property type="entry name" value="Fumarase/aspartase (Central domain)"/>
    <property type="match status" value="1"/>
</dbReference>
<dbReference type="InterPro" id="IPR024083">
    <property type="entry name" value="Fumarase/histidase_N"/>
</dbReference>
<keyword evidence="4 7" id="KW-0055">Arginine biosynthesis</keyword>
<dbReference type="InterPro" id="IPR009049">
    <property type="entry name" value="Argininosuccinate_lyase"/>
</dbReference>
<dbReference type="EC" id="4.3.2.1" evidence="3 7"/>
<evidence type="ECO:0000259" key="9">
    <source>
        <dbReference type="Pfam" id="PF14698"/>
    </source>
</evidence>
<feature type="domain" description="Argininosuccinate lyase C-terminal" evidence="9">
    <location>
        <begin position="372"/>
        <end position="440"/>
    </location>
</feature>
<dbReference type="FunFam" id="1.10.40.30:FF:000001">
    <property type="entry name" value="Argininosuccinate lyase"/>
    <property type="match status" value="1"/>
</dbReference>
<dbReference type="OrthoDB" id="9769623at2"/>
<evidence type="ECO:0000313" key="10">
    <source>
        <dbReference type="EMBL" id="OSM06127.1"/>
    </source>
</evidence>
<dbReference type="FunFam" id="1.20.200.10:FF:000015">
    <property type="entry name" value="argininosuccinate lyase isoform X2"/>
    <property type="match status" value="1"/>
</dbReference>
<dbReference type="PRINTS" id="PR00145">
    <property type="entry name" value="ARGSUCLYASE"/>
</dbReference>
<dbReference type="GO" id="GO:0004056">
    <property type="term" value="F:argininosuccinate lyase activity"/>
    <property type="evidence" value="ECO:0007669"/>
    <property type="project" value="UniProtKB-UniRule"/>
</dbReference>
<dbReference type="Gene3D" id="1.10.275.10">
    <property type="entry name" value="Fumarase/aspartase (N-terminal domain)"/>
    <property type="match status" value="1"/>
</dbReference>
<evidence type="ECO:0000256" key="6">
    <source>
        <dbReference type="ARBA" id="ARBA00023239"/>
    </source>
</evidence>
<dbReference type="InterPro" id="IPR022761">
    <property type="entry name" value="Fumarate_lyase_N"/>
</dbReference>
<comment type="pathway">
    <text evidence="2 7">Amino-acid biosynthesis; L-arginine biosynthesis; L-arginine from L-ornithine and carbamoyl phosphate: step 3/3.</text>
</comment>
<evidence type="ECO:0000256" key="4">
    <source>
        <dbReference type="ARBA" id="ARBA00022571"/>
    </source>
</evidence>
<dbReference type="InterPro" id="IPR020557">
    <property type="entry name" value="Fumarate_lyase_CS"/>
</dbReference>
<dbReference type="EMBL" id="LVJN01000016">
    <property type="protein sequence ID" value="OSM06127.1"/>
    <property type="molecule type" value="Genomic_DNA"/>
</dbReference>
<dbReference type="HAMAP" id="MF_00006">
    <property type="entry name" value="Arg_succ_lyase"/>
    <property type="match status" value="1"/>
</dbReference>
<evidence type="ECO:0000256" key="7">
    <source>
        <dbReference type="HAMAP-Rule" id="MF_00006"/>
    </source>
</evidence>
<dbReference type="UniPathway" id="UPA00068">
    <property type="reaction ID" value="UER00114"/>
</dbReference>
<gene>
    <name evidence="7" type="primary">argH</name>
    <name evidence="10" type="ORF">MAIT1_01086</name>
</gene>
<dbReference type="PANTHER" id="PTHR43814">
    <property type="entry name" value="ARGININOSUCCINATE LYASE"/>
    <property type="match status" value="1"/>
</dbReference>
<dbReference type="SUPFAM" id="SSF48557">
    <property type="entry name" value="L-aspartase-like"/>
    <property type="match status" value="1"/>
</dbReference>
<accession>A0A1Y2K724</accession>
<dbReference type="NCBIfam" id="TIGR00838">
    <property type="entry name" value="argH"/>
    <property type="match status" value="1"/>
</dbReference>
<protein>
    <recommendedName>
        <fullName evidence="3 7">Argininosuccinate lyase</fullName>
        <shortName evidence="7">ASAL</shortName>
        <ecNumber evidence="3 7">4.3.2.1</ecNumber>
    </recommendedName>
    <alternativeName>
        <fullName evidence="7">Arginosuccinase</fullName>
    </alternativeName>
</protein>
<dbReference type="InterPro" id="IPR008948">
    <property type="entry name" value="L-Aspartase-like"/>
</dbReference>
<dbReference type="InterPro" id="IPR000362">
    <property type="entry name" value="Fumarate_lyase_fam"/>
</dbReference>
<dbReference type="PRINTS" id="PR00149">
    <property type="entry name" value="FUMRATELYASE"/>
</dbReference>
<dbReference type="AlphaFoldDB" id="A0A1Y2K724"/>
<comment type="subcellular location">
    <subcellularLocation>
        <location evidence="7">Cytoplasm</location>
    </subcellularLocation>
</comment>
<reference evidence="10 11" key="1">
    <citation type="journal article" date="2016" name="BMC Genomics">
        <title>Combined genomic and structural analyses of a cultured magnetotactic bacterium reveals its niche adaptation to a dynamic environment.</title>
        <authorList>
            <person name="Araujo A.C."/>
            <person name="Morillo V."/>
            <person name="Cypriano J."/>
            <person name="Teixeira L.C."/>
            <person name="Leao P."/>
            <person name="Lyra S."/>
            <person name="Almeida L.G."/>
            <person name="Bazylinski D.A."/>
            <person name="Vasconcellos A.T."/>
            <person name="Abreu F."/>
            <person name="Lins U."/>
        </authorList>
    </citation>
    <scope>NUCLEOTIDE SEQUENCE [LARGE SCALE GENOMIC DNA]</scope>
    <source>
        <strain evidence="10 11">IT-1</strain>
    </source>
</reference>
<evidence type="ECO:0000256" key="5">
    <source>
        <dbReference type="ARBA" id="ARBA00022605"/>
    </source>
</evidence>
<keyword evidence="6 7" id="KW-0456">Lyase</keyword>
<dbReference type="PANTHER" id="PTHR43814:SF1">
    <property type="entry name" value="ARGININOSUCCINATE LYASE"/>
    <property type="match status" value="1"/>
</dbReference>
<name>A0A1Y2K724_9PROT</name>
<evidence type="ECO:0000256" key="2">
    <source>
        <dbReference type="ARBA" id="ARBA00004941"/>
    </source>
</evidence>
<keyword evidence="7" id="KW-0963">Cytoplasm</keyword>
<evidence type="ECO:0000256" key="3">
    <source>
        <dbReference type="ARBA" id="ARBA00012338"/>
    </source>
</evidence>
<organism evidence="10 11">
    <name type="scientific">Magnetofaba australis IT-1</name>
    <dbReference type="NCBI Taxonomy" id="1434232"/>
    <lineage>
        <taxon>Bacteria</taxon>
        <taxon>Pseudomonadati</taxon>
        <taxon>Pseudomonadota</taxon>
        <taxon>Magnetococcia</taxon>
        <taxon>Magnetococcales</taxon>
        <taxon>Magnetococcaceae</taxon>
        <taxon>Magnetofaba</taxon>
    </lineage>
</organism>
<dbReference type="Pfam" id="PF00206">
    <property type="entry name" value="Lyase_1"/>
    <property type="match status" value="1"/>
</dbReference>
<evidence type="ECO:0000256" key="1">
    <source>
        <dbReference type="ARBA" id="ARBA00000985"/>
    </source>
</evidence>
<dbReference type="RefSeq" id="WP_085441263.1">
    <property type="nucleotide sequence ID" value="NZ_LVJN01000016.1"/>
</dbReference>
<dbReference type="PROSITE" id="PS00163">
    <property type="entry name" value="FUMARATE_LYASES"/>
    <property type="match status" value="1"/>
</dbReference>
<dbReference type="STRING" id="1434232.MAIT1_01086"/>
<dbReference type="InterPro" id="IPR029419">
    <property type="entry name" value="Arg_succ_lyase_C"/>
</dbReference>
<keyword evidence="5 7" id="KW-0028">Amino-acid biosynthesis</keyword>